<accession>A0A1B5L2E5</accession>
<evidence type="ECO:0000256" key="1">
    <source>
        <dbReference type="SAM" id="MobiDB-lite"/>
    </source>
</evidence>
<reference evidence="3" key="1">
    <citation type="journal article" date="2016" name="Genome Announc.">
        <title>Genome sequence of Ustilaginoidea virens IPU010, a rice pathogenic fungus causing false smut.</title>
        <authorList>
            <person name="Kumagai T."/>
            <person name="Ishii T."/>
            <person name="Terai G."/>
            <person name="Umemura M."/>
            <person name="Machida M."/>
            <person name="Asai K."/>
        </authorList>
    </citation>
    <scope>NUCLEOTIDE SEQUENCE [LARGE SCALE GENOMIC DNA]</scope>
    <source>
        <strain evidence="3">IPU010</strain>
    </source>
</reference>
<protein>
    <submittedName>
        <fullName evidence="2">Uncharacterized protein</fullName>
    </submittedName>
</protein>
<dbReference type="AlphaFoldDB" id="A0A1B5L2E5"/>
<feature type="region of interest" description="Disordered" evidence="1">
    <location>
        <begin position="121"/>
        <end position="150"/>
    </location>
</feature>
<organism evidence="2 3">
    <name type="scientific">Ustilaginoidea virens</name>
    <name type="common">Rice false smut fungus</name>
    <name type="synonym">Villosiclava virens</name>
    <dbReference type="NCBI Taxonomy" id="1159556"/>
    <lineage>
        <taxon>Eukaryota</taxon>
        <taxon>Fungi</taxon>
        <taxon>Dikarya</taxon>
        <taxon>Ascomycota</taxon>
        <taxon>Pezizomycotina</taxon>
        <taxon>Sordariomycetes</taxon>
        <taxon>Hypocreomycetidae</taxon>
        <taxon>Hypocreales</taxon>
        <taxon>Clavicipitaceae</taxon>
        <taxon>Ustilaginoidea</taxon>
    </lineage>
</organism>
<proteinExistence type="predicted"/>
<evidence type="ECO:0000313" key="3">
    <source>
        <dbReference type="Proteomes" id="UP000054053"/>
    </source>
</evidence>
<sequence length="276" mass="30237">MLLAWGGRHGSAVDDQVNQVGTGLPRRVNCVCLLVRGPAGSLVLVKQVLRTWLLVELRWYWAPTPRPLRRDPYAERLWSGLVHVWSVMSGLSCLVCHVWSGLVSSGLLWSRWSPGAFSRGQRSALDNAKPGPAIVGPKSPGRAATDRASYNARRKTQDAAKYKTRQTRNPIQSPARRAISTPVTTRIRRPSSVVRRPPGLVLSCLVLPPPWPEEPNAGQDPWGLAGAFRGLASSCFCFCFCFCFCLALQPSAACLLPSCPGHQGRQPGQRIRVQVA</sequence>
<dbReference type="Proteomes" id="UP000054053">
    <property type="component" value="Unassembled WGS sequence"/>
</dbReference>
<name>A0A1B5L2E5_USTVR</name>
<evidence type="ECO:0000313" key="2">
    <source>
        <dbReference type="EMBL" id="GAO17584.1"/>
    </source>
</evidence>
<comment type="caution">
    <text evidence="2">The sequence shown here is derived from an EMBL/GenBank/DDBJ whole genome shotgun (WGS) entry which is preliminary data.</text>
</comment>
<dbReference type="EMBL" id="BBTG02000031">
    <property type="protein sequence ID" value="GAO17584.1"/>
    <property type="molecule type" value="Genomic_DNA"/>
</dbReference>
<gene>
    <name evidence="2" type="ORF">UVI_02047270</name>
</gene>